<evidence type="ECO:0000256" key="5">
    <source>
        <dbReference type="ARBA" id="ARBA00022779"/>
    </source>
</evidence>
<dbReference type="GO" id="GO:0071973">
    <property type="term" value="P:bacterial-type flagellum-dependent cell motility"/>
    <property type="evidence" value="ECO:0007669"/>
    <property type="project" value="InterPro"/>
</dbReference>
<keyword evidence="8" id="KW-0969">Cilium</keyword>
<evidence type="ECO:0000256" key="3">
    <source>
        <dbReference type="ARBA" id="ARBA00022475"/>
    </source>
</evidence>
<dbReference type="PANTHER" id="PTHR43484:SF1">
    <property type="entry name" value="FLAGELLAR MOTOR SWITCH PROTEIN FLIN"/>
    <property type="match status" value="1"/>
</dbReference>
<evidence type="ECO:0000256" key="4">
    <source>
        <dbReference type="ARBA" id="ARBA00022500"/>
    </source>
</evidence>
<dbReference type="RefSeq" id="WP_055336313.1">
    <property type="nucleotide sequence ID" value="NZ_CDNF01000014.1"/>
</dbReference>
<accession>A0A0C7EA18</accession>
<dbReference type="InterPro" id="IPR036429">
    <property type="entry name" value="SpoA-like_sf"/>
</dbReference>
<dbReference type="PRINTS" id="PR00956">
    <property type="entry name" value="FLGMOTORFLIN"/>
</dbReference>
<dbReference type="Proteomes" id="UP000049127">
    <property type="component" value="Unassembled WGS sequence"/>
</dbReference>
<sequence>MQKQGETQFIYEPKFEQLVEGEKEAINAVESISQAAMNLEVEVGYTHQKIEKIVNLKVGDVLVLEKSLEDPLDINVNGVNIASGESMIIHDKIAVRLSKIKSMQEED</sequence>
<keyword evidence="4" id="KW-0145">Chemotaxis</keyword>
<evidence type="ECO:0000256" key="2">
    <source>
        <dbReference type="ARBA" id="ARBA00009226"/>
    </source>
</evidence>
<dbReference type="SUPFAM" id="SSF101801">
    <property type="entry name" value="Surface presentation of antigens (SPOA)"/>
    <property type="match status" value="1"/>
</dbReference>
<comment type="subcellular location">
    <subcellularLocation>
        <location evidence="1">Cell membrane</location>
        <topology evidence="1">Peripheral membrane protein</topology>
        <orientation evidence="1">Cytoplasmic side</orientation>
    </subcellularLocation>
</comment>
<comment type="similarity">
    <text evidence="2">Belongs to the FliN/MopA/SpaO family.</text>
</comment>
<evidence type="ECO:0000256" key="1">
    <source>
        <dbReference type="ARBA" id="ARBA00004413"/>
    </source>
</evidence>
<dbReference type="EMBL" id="CEKZ01000003">
    <property type="protein sequence ID" value="CEQ04464.1"/>
    <property type="molecule type" value="Genomic_DNA"/>
</dbReference>
<protein>
    <submittedName>
        <fullName evidence="8">Flagellar motor switch protein FliN</fullName>
    </submittedName>
</protein>
<dbReference type="GO" id="GO:0006935">
    <property type="term" value="P:chemotaxis"/>
    <property type="evidence" value="ECO:0007669"/>
    <property type="project" value="UniProtKB-KW"/>
</dbReference>
<organism evidence="8 9">
    <name type="scientific">Paraclostridium sordellii</name>
    <name type="common">Clostridium sordellii</name>
    <dbReference type="NCBI Taxonomy" id="1505"/>
    <lineage>
        <taxon>Bacteria</taxon>
        <taxon>Bacillati</taxon>
        <taxon>Bacillota</taxon>
        <taxon>Clostridia</taxon>
        <taxon>Peptostreptococcales</taxon>
        <taxon>Peptostreptococcaceae</taxon>
        <taxon>Paraclostridium</taxon>
    </lineage>
</organism>
<dbReference type="Gene3D" id="2.30.330.10">
    <property type="entry name" value="SpoA-like"/>
    <property type="match status" value="1"/>
</dbReference>
<feature type="domain" description="Flagellar motor switch protein FliN-like C-terminal" evidence="7">
    <location>
        <begin position="31"/>
        <end position="100"/>
    </location>
</feature>
<name>A0A0C7EA18_PARSO</name>
<evidence type="ECO:0000256" key="6">
    <source>
        <dbReference type="ARBA" id="ARBA00023136"/>
    </source>
</evidence>
<dbReference type="PANTHER" id="PTHR43484">
    <property type="match status" value="1"/>
</dbReference>
<dbReference type="InterPro" id="IPR001543">
    <property type="entry name" value="FliN-like_C"/>
</dbReference>
<dbReference type="OrthoDB" id="1912158at2"/>
<proteinExistence type="inferred from homology"/>
<keyword evidence="8" id="KW-0282">Flagellum</keyword>
<dbReference type="GO" id="GO:0009425">
    <property type="term" value="C:bacterial-type flagellum basal body"/>
    <property type="evidence" value="ECO:0007669"/>
    <property type="project" value="InterPro"/>
</dbReference>
<dbReference type="AlphaFoldDB" id="A0A0C7EA18"/>
<evidence type="ECO:0000313" key="8">
    <source>
        <dbReference type="EMBL" id="CEQ04464.1"/>
    </source>
</evidence>
<keyword evidence="3" id="KW-1003">Cell membrane</keyword>
<evidence type="ECO:0000259" key="7">
    <source>
        <dbReference type="Pfam" id="PF01052"/>
    </source>
</evidence>
<reference evidence="9" key="1">
    <citation type="submission" date="2015-01" db="EMBL/GenBank/DDBJ databases">
        <authorList>
            <person name="Aslett M.A."/>
            <person name="De Silva N."/>
        </authorList>
    </citation>
    <scope>NUCLEOTIDE SEQUENCE [LARGE SCALE GENOMIC DNA]</scope>
    <source>
        <strain evidence="9">R28058</strain>
    </source>
</reference>
<dbReference type="GO" id="GO:0005886">
    <property type="term" value="C:plasma membrane"/>
    <property type="evidence" value="ECO:0007669"/>
    <property type="project" value="UniProtKB-SubCell"/>
</dbReference>
<dbReference type="Pfam" id="PF01052">
    <property type="entry name" value="FliMN_C"/>
    <property type="match status" value="1"/>
</dbReference>
<evidence type="ECO:0000313" key="9">
    <source>
        <dbReference type="Proteomes" id="UP000049127"/>
    </source>
</evidence>
<gene>
    <name evidence="8" type="primary">fliN_2</name>
    <name evidence="8" type="ORF">R28058_21971</name>
</gene>
<dbReference type="InterPro" id="IPR001172">
    <property type="entry name" value="FliN_T3SS_HrcQb"/>
</dbReference>
<dbReference type="InterPro" id="IPR051469">
    <property type="entry name" value="FliN/MopA/SpaO"/>
</dbReference>
<keyword evidence="5" id="KW-0283">Flagellar rotation</keyword>
<keyword evidence="6" id="KW-0472">Membrane</keyword>
<keyword evidence="8" id="KW-0966">Cell projection</keyword>
<dbReference type="GO" id="GO:0003774">
    <property type="term" value="F:cytoskeletal motor activity"/>
    <property type="evidence" value="ECO:0007669"/>
    <property type="project" value="InterPro"/>
</dbReference>